<keyword evidence="6" id="KW-1185">Reference proteome</keyword>
<dbReference type="PRINTS" id="PR01790">
    <property type="entry name" value="SMP30FAMILY"/>
</dbReference>
<dbReference type="GeneID" id="34519675"/>
<dbReference type="InterPro" id="IPR005511">
    <property type="entry name" value="SMP-30"/>
</dbReference>
<dbReference type="SUPFAM" id="SSF63829">
    <property type="entry name" value="Calcium-dependent phosphotriesterase"/>
    <property type="match status" value="1"/>
</dbReference>
<organism evidence="5 6">
    <name type="scientific">Kuraishia capsulata CBS 1993</name>
    <dbReference type="NCBI Taxonomy" id="1382522"/>
    <lineage>
        <taxon>Eukaryota</taxon>
        <taxon>Fungi</taxon>
        <taxon>Dikarya</taxon>
        <taxon>Ascomycota</taxon>
        <taxon>Saccharomycotina</taxon>
        <taxon>Pichiomycetes</taxon>
        <taxon>Pichiales</taxon>
        <taxon>Pichiaceae</taxon>
        <taxon>Kuraishia</taxon>
    </lineage>
</organism>
<evidence type="ECO:0000313" key="6">
    <source>
        <dbReference type="Proteomes" id="UP000019384"/>
    </source>
</evidence>
<keyword evidence="3" id="KW-0479">Metal-binding</keyword>
<feature type="domain" description="SMP-30/Gluconolactonase/LRE-like region" evidence="4">
    <location>
        <begin position="19"/>
        <end position="286"/>
    </location>
</feature>
<dbReference type="Pfam" id="PF08450">
    <property type="entry name" value="SGL"/>
    <property type="match status" value="1"/>
</dbReference>
<dbReference type="STRING" id="1382522.W6MJ64"/>
<dbReference type="InterPro" id="IPR013658">
    <property type="entry name" value="SGL"/>
</dbReference>
<dbReference type="Proteomes" id="UP000019384">
    <property type="component" value="Unassembled WGS sequence"/>
</dbReference>
<sequence length="327" mass="36108">MTKQTVVTEKFLSFDGSRLSEGVTYNPSNHTLLWLDVIAGEIHRVFLPSESLESYGSEDLIKVAETHEIIKTGSPVGVIGLTSDDDVLIAGCKEGAGFASFKTKTFEYKYLFETDPEVVKNMRSNDGSVDKDGNFWVGTMNDFSFGSVTPTGKLYKISAKDDSVTTMISEATIPNGLGWFNGKMYWTDSLTFTIWKFDYDFTTGKLSNREPHIKIKEILPGYDSPEPDGFCMTETGDIFTAVWSTSRVLHFNPAGELVEEFVFPAARISCVTFGGKDFDELFVTSADLHLDEPELVGSVAGDLGGSIFRVKLPGVKGQKKNIWKGKI</sequence>
<evidence type="ECO:0000313" key="5">
    <source>
        <dbReference type="EMBL" id="CDK26281.1"/>
    </source>
</evidence>
<dbReference type="GO" id="GO:0004341">
    <property type="term" value="F:gluconolactonase activity"/>
    <property type="evidence" value="ECO:0007669"/>
    <property type="project" value="TreeGrafter"/>
</dbReference>
<evidence type="ECO:0000256" key="2">
    <source>
        <dbReference type="PIRSR" id="PIRSR605511-1"/>
    </source>
</evidence>
<evidence type="ECO:0000256" key="1">
    <source>
        <dbReference type="ARBA" id="ARBA00008853"/>
    </source>
</evidence>
<evidence type="ECO:0000259" key="4">
    <source>
        <dbReference type="Pfam" id="PF08450"/>
    </source>
</evidence>
<comment type="cofactor">
    <cofactor evidence="3">
        <name>Zn(2+)</name>
        <dbReference type="ChEBI" id="CHEBI:29105"/>
    </cofactor>
    <text evidence="3">Binds 1 divalent metal cation per subunit.</text>
</comment>
<reference evidence="5" key="1">
    <citation type="submission" date="2013-12" db="EMBL/GenBank/DDBJ databases">
        <authorList>
            <person name="Genoscope - CEA"/>
        </authorList>
    </citation>
    <scope>NUCLEOTIDE SEQUENCE</scope>
    <source>
        <strain evidence="5">CBS 1993</strain>
    </source>
</reference>
<protein>
    <recommendedName>
        <fullName evidence="4">SMP-30/Gluconolactonase/LRE-like region domain-containing protein</fullName>
    </recommendedName>
</protein>
<feature type="binding site" evidence="3">
    <location>
        <position position="123"/>
    </location>
    <ligand>
        <name>substrate</name>
    </ligand>
</feature>
<comment type="similarity">
    <text evidence="1">Belongs to the SMP-30/CGR1 family.</text>
</comment>
<feature type="binding site" evidence="3">
    <location>
        <position position="228"/>
    </location>
    <ligand>
        <name>a divalent metal cation</name>
        <dbReference type="ChEBI" id="CHEBI:60240"/>
    </ligand>
</feature>
<dbReference type="RefSeq" id="XP_022458287.1">
    <property type="nucleotide sequence ID" value="XM_022602487.1"/>
</dbReference>
<feature type="active site" description="Proton donor/acceptor" evidence="2">
    <location>
        <position position="228"/>
    </location>
</feature>
<feature type="binding site" evidence="3">
    <location>
        <position position="21"/>
    </location>
    <ligand>
        <name>a divalent metal cation</name>
        <dbReference type="ChEBI" id="CHEBI:60240"/>
    </ligand>
</feature>
<dbReference type="PANTHER" id="PTHR10907">
    <property type="entry name" value="REGUCALCIN"/>
    <property type="match status" value="1"/>
</dbReference>
<evidence type="ECO:0000256" key="3">
    <source>
        <dbReference type="PIRSR" id="PIRSR605511-2"/>
    </source>
</evidence>
<dbReference type="Gene3D" id="2.120.10.30">
    <property type="entry name" value="TolB, C-terminal domain"/>
    <property type="match status" value="1"/>
</dbReference>
<keyword evidence="3" id="KW-0862">Zinc</keyword>
<dbReference type="EMBL" id="HG793127">
    <property type="protein sequence ID" value="CDK26281.1"/>
    <property type="molecule type" value="Genomic_DNA"/>
</dbReference>
<proteinExistence type="inferred from homology"/>
<dbReference type="OrthoDB" id="423498at2759"/>
<dbReference type="AlphaFoldDB" id="W6MJ64"/>
<gene>
    <name evidence="5" type="ORF">KUCA_T00002252001</name>
</gene>
<dbReference type="GO" id="GO:0005509">
    <property type="term" value="F:calcium ion binding"/>
    <property type="evidence" value="ECO:0007669"/>
    <property type="project" value="TreeGrafter"/>
</dbReference>
<accession>W6MJ64</accession>
<name>W6MJ64_9ASCO</name>
<dbReference type="PANTHER" id="PTHR10907:SF47">
    <property type="entry name" value="REGUCALCIN"/>
    <property type="match status" value="1"/>
</dbReference>
<dbReference type="HOGENOM" id="CLU_036110_3_0_1"/>
<feature type="binding site" evidence="3">
    <location>
        <position position="125"/>
    </location>
    <ligand>
        <name>substrate</name>
    </ligand>
</feature>
<dbReference type="InterPro" id="IPR011042">
    <property type="entry name" value="6-blade_b-propeller_TolB-like"/>
</dbReference>
<feature type="binding site" evidence="3">
    <location>
        <position position="175"/>
    </location>
    <ligand>
        <name>a divalent metal cation</name>
        <dbReference type="ChEBI" id="CHEBI:60240"/>
    </ligand>
</feature>
<reference evidence="5" key="2">
    <citation type="submission" date="2014-02" db="EMBL/GenBank/DDBJ databases">
        <title>Complete DNA sequence of /Kuraishia capsulata/ illustrates novel genomic features among budding yeasts (/Saccharomycotina/).</title>
        <authorList>
            <person name="Morales L."/>
            <person name="Noel B."/>
            <person name="Porcel B."/>
            <person name="Marcet-Houben M."/>
            <person name="Hullo M-F."/>
            <person name="Sacerdot C."/>
            <person name="Tekaia F."/>
            <person name="Leh-Louis V."/>
            <person name="Despons L."/>
            <person name="Khanna V."/>
            <person name="Aury J-M."/>
            <person name="Barbe V."/>
            <person name="Couloux A."/>
            <person name="Labadie K."/>
            <person name="Pelletier E."/>
            <person name="Souciet J-L."/>
            <person name="Boekhout T."/>
            <person name="Gabaldon T."/>
            <person name="Wincker P."/>
            <person name="Dujon B."/>
        </authorList>
    </citation>
    <scope>NUCLEOTIDE SEQUENCE</scope>
    <source>
        <strain evidence="5">CBS 1993</strain>
    </source>
</reference>